<comment type="caution">
    <text evidence="7">The sequence shown here is derived from an EMBL/GenBank/DDBJ whole genome shotgun (WGS) entry which is preliminary data.</text>
</comment>
<dbReference type="CDD" id="cd09074">
    <property type="entry name" value="INPP5c"/>
    <property type="match status" value="1"/>
</dbReference>
<organism evidence="7 8">
    <name type="scientific">Caenorhabditis angaria</name>
    <dbReference type="NCBI Taxonomy" id="860376"/>
    <lineage>
        <taxon>Eukaryota</taxon>
        <taxon>Metazoa</taxon>
        <taxon>Ecdysozoa</taxon>
        <taxon>Nematoda</taxon>
        <taxon>Chromadorea</taxon>
        <taxon>Rhabditida</taxon>
        <taxon>Rhabditina</taxon>
        <taxon>Rhabditomorpha</taxon>
        <taxon>Rhabditoidea</taxon>
        <taxon>Rhabditidae</taxon>
        <taxon>Peloderinae</taxon>
        <taxon>Caenorhabditis</taxon>
    </lineage>
</organism>
<evidence type="ECO:0000259" key="6">
    <source>
        <dbReference type="PROSITE" id="PS50858"/>
    </source>
</evidence>
<dbReference type="OrthoDB" id="7862313at2759"/>
<feature type="compositionally biased region" description="Polar residues" evidence="5">
    <location>
        <begin position="1017"/>
        <end position="1034"/>
    </location>
</feature>
<dbReference type="InterPro" id="IPR036691">
    <property type="entry name" value="Endo/exonu/phosph_ase_sf"/>
</dbReference>
<dbReference type="InterPro" id="IPR046985">
    <property type="entry name" value="IP5"/>
</dbReference>
<dbReference type="Pfam" id="PF03909">
    <property type="entry name" value="BSD"/>
    <property type="match status" value="1"/>
</dbReference>
<evidence type="ECO:0000256" key="4">
    <source>
        <dbReference type="ARBA" id="ARBA00023329"/>
    </source>
</evidence>
<dbReference type="GO" id="GO:0031901">
    <property type="term" value="C:early endosome membrane"/>
    <property type="evidence" value="ECO:0007669"/>
    <property type="project" value="UniProtKB-SubCell"/>
</dbReference>
<dbReference type="AlphaFoldDB" id="A0A9P1I3W5"/>
<dbReference type="InterPro" id="IPR008936">
    <property type="entry name" value="Rho_GTPase_activation_prot"/>
</dbReference>
<dbReference type="InterPro" id="IPR013783">
    <property type="entry name" value="Ig-like_fold"/>
</dbReference>
<dbReference type="SUPFAM" id="SSF140383">
    <property type="entry name" value="BSD domain-like"/>
    <property type="match status" value="1"/>
</dbReference>
<keyword evidence="3" id="KW-0967">Endosome</keyword>
<feature type="region of interest" description="Disordered" evidence="5">
    <location>
        <begin position="955"/>
        <end position="1037"/>
    </location>
</feature>
<dbReference type="Gene3D" id="3.60.10.10">
    <property type="entry name" value="Endonuclease/exonuclease/phosphatase"/>
    <property type="match status" value="1"/>
</dbReference>
<dbReference type="EMBL" id="CANHGI010000001">
    <property type="protein sequence ID" value="CAI5438281.1"/>
    <property type="molecule type" value="Genomic_DNA"/>
</dbReference>
<dbReference type="InterPro" id="IPR005607">
    <property type="entry name" value="BSD_dom"/>
</dbReference>
<keyword evidence="4" id="KW-0968">Cytoplasmic vesicle</keyword>
<dbReference type="Pfam" id="PF22669">
    <property type="entry name" value="Exo_endo_phos2"/>
    <property type="match status" value="1"/>
</dbReference>
<dbReference type="GO" id="GO:0007165">
    <property type="term" value="P:signal transduction"/>
    <property type="evidence" value="ECO:0007669"/>
    <property type="project" value="InterPro"/>
</dbReference>
<dbReference type="SUPFAM" id="SSF56219">
    <property type="entry name" value="DNase I-like"/>
    <property type="match status" value="1"/>
</dbReference>
<sequence>MQSEENGLCVYIQYIEESVRRKTHNLPTAMRKRWRGVTTAAKGPMISDNRAVSMTFYSQRGGCYVEGRDLKVDEVMREWQNKYCTFDDVKICVSTFNVNGKSPPSIIPTWFSSEPNDICDFYAIGLQEMDLSVGTYIIDNTKKMDEWIDTIKSSLPGGRSQYHVITSMRLVGIFVIVLRSLKATKFQVSQVYTDYVATGISVLMNKLGNKGGTAISMKINDTFVCFVNSHFAAGTSELERRNQDFRDIYNQITFKGPKVSIYDHDVVFWFGDLNYRLNSDSAGLTGDDVRRVATGGQFDSLLKLCQLKEQMQISDIFKGFNEPEVFKFRPTYKYDVGTSNWDTSEKGRVPAWTDRILTFKKYPAINLDLVKPMESVETISISDHKPVRALFKLNIKSIDEKKANKLYEEAIREADRRANDELPQIQLSVTEIDFGDVNYLDPRTKFITVQNTGKSTVRFQFRITPAGQTICANWLQVTPTHYDIPEGNSMQISITVSINTKTVRDFNGNNPVLQDILVLHLQNGRDYFIPVVAKYNKKVFGNSLDELLRNKPQKTENLIDFGDDSFDSSIDDCPKDVPKEIYRLVNALRHRGPGQLNMSDHSDNAIFTKIRIALETGEPSDLSNFASSFMLYSALIRLLDTLEDPIIPSGMEGMIHYEFISHARDARALWKTAESFLPKGNRSVLELVCLMLREFISQNYSFRDQLPLWSQILFRYPPQVVNLQTSLDPRVVALQTLCEYGRDALGMSWLLKKVNDAKSQIQQSFKEATENVDADPKTNNIEAEEKTDESAEKSKTSMASIIGGLKIGGNVASTKLFEYANYGTEKLKEVKQAVIENTLIGDLNKEQNEFEKQLKDEKEKDNEYELPWNGLPDEVSAKKQIMNLSMDTRNFLRDSPANSEYTYDQQQAMAAILIKEDPNLAKVRFQLVPKQIKENKFWQNYFYRVGLIRQSILAQKDRQTPEPSVSGNEKEEKEKIEENAIVEQPKENVEAAKNTNAEDTQEENKKDDEKETDVDQNPITTEQPTGGTENTITSADEEWEKEILADLNDYEDVVEKTGGKDDDAWEAEIQELLLSE</sequence>
<name>A0A9P1I3W5_9PELO</name>
<dbReference type="Pfam" id="PF21310">
    <property type="entry name" value="OCRL-like_ASH"/>
    <property type="match status" value="1"/>
</dbReference>
<evidence type="ECO:0000313" key="7">
    <source>
        <dbReference type="EMBL" id="CAI5438281.1"/>
    </source>
</evidence>
<evidence type="ECO:0000256" key="3">
    <source>
        <dbReference type="ARBA" id="ARBA00022753"/>
    </source>
</evidence>
<dbReference type="PANTHER" id="PTHR11200:SF300">
    <property type="entry name" value="TYPE II INOSITOL 1,4,5-TRISPHOSPHATE 5-PHOSPHATASE"/>
    <property type="match status" value="1"/>
</dbReference>
<evidence type="ECO:0000256" key="5">
    <source>
        <dbReference type="SAM" id="MobiDB-lite"/>
    </source>
</evidence>
<dbReference type="SMART" id="SM00751">
    <property type="entry name" value="BSD"/>
    <property type="match status" value="1"/>
</dbReference>
<dbReference type="Gene3D" id="1.10.555.10">
    <property type="entry name" value="Rho GTPase activation protein"/>
    <property type="match status" value="1"/>
</dbReference>
<dbReference type="InterPro" id="IPR000300">
    <property type="entry name" value="IPPc"/>
</dbReference>
<gene>
    <name evidence="7" type="ORF">CAMP_LOCUS918</name>
</gene>
<keyword evidence="8" id="KW-1185">Reference proteome</keyword>
<dbReference type="PANTHER" id="PTHR11200">
    <property type="entry name" value="INOSITOL 5-PHOSPHATASE"/>
    <property type="match status" value="1"/>
</dbReference>
<dbReference type="GO" id="GO:0046856">
    <property type="term" value="P:phosphatidylinositol dephosphorylation"/>
    <property type="evidence" value="ECO:0007669"/>
    <property type="project" value="InterPro"/>
</dbReference>
<comment type="subcellular location">
    <subcellularLocation>
        <location evidence="2">Cytoplasmic vesicle</location>
        <location evidence="2">Phagosome membrane</location>
    </subcellularLocation>
    <subcellularLocation>
        <location evidence="1">Early endosome membrane</location>
    </subcellularLocation>
</comment>
<dbReference type="GO" id="GO:0030670">
    <property type="term" value="C:phagocytic vesicle membrane"/>
    <property type="evidence" value="ECO:0007669"/>
    <property type="project" value="UniProtKB-SubCell"/>
</dbReference>
<evidence type="ECO:0000256" key="2">
    <source>
        <dbReference type="ARBA" id="ARBA00004580"/>
    </source>
</evidence>
<evidence type="ECO:0000313" key="8">
    <source>
        <dbReference type="Proteomes" id="UP001152747"/>
    </source>
</evidence>
<dbReference type="SUPFAM" id="SSF48350">
    <property type="entry name" value="GTPase activation domain, GAP"/>
    <property type="match status" value="1"/>
</dbReference>
<dbReference type="Gene3D" id="1.10.3970.10">
    <property type="entry name" value="BSD domain"/>
    <property type="match status" value="1"/>
</dbReference>
<feature type="domain" description="BSD" evidence="6">
    <location>
        <begin position="897"/>
        <end position="949"/>
    </location>
</feature>
<proteinExistence type="predicted"/>
<feature type="region of interest" description="Disordered" evidence="5">
    <location>
        <begin position="765"/>
        <end position="795"/>
    </location>
</feature>
<evidence type="ECO:0000256" key="1">
    <source>
        <dbReference type="ARBA" id="ARBA00004146"/>
    </source>
</evidence>
<dbReference type="Gene3D" id="2.60.40.10">
    <property type="entry name" value="Immunoglobulins"/>
    <property type="match status" value="1"/>
</dbReference>
<dbReference type="InterPro" id="IPR035925">
    <property type="entry name" value="BSD_dom_sf"/>
</dbReference>
<accession>A0A9P1I3W5</accession>
<dbReference type="GO" id="GO:0004439">
    <property type="term" value="F:phosphatidylinositol-4,5-bisphosphate 5-phosphatase activity"/>
    <property type="evidence" value="ECO:0007669"/>
    <property type="project" value="TreeGrafter"/>
</dbReference>
<dbReference type="InterPro" id="IPR000198">
    <property type="entry name" value="RhoGAP_dom"/>
</dbReference>
<dbReference type="InterPro" id="IPR048869">
    <property type="entry name" value="OCRL-1_2_ASH"/>
</dbReference>
<dbReference type="SMART" id="SM00128">
    <property type="entry name" value="IPPc"/>
    <property type="match status" value="1"/>
</dbReference>
<reference evidence="7" key="1">
    <citation type="submission" date="2022-11" db="EMBL/GenBank/DDBJ databases">
        <authorList>
            <person name="Kikuchi T."/>
        </authorList>
    </citation>
    <scope>NUCLEOTIDE SEQUENCE</scope>
    <source>
        <strain evidence="7">PS1010</strain>
    </source>
</reference>
<dbReference type="PROSITE" id="PS50858">
    <property type="entry name" value="BSD"/>
    <property type="match status" value="1"/>
</dbReference>
<feature type="compositionally biased region" description="Basic and acidic residues" evidence="5">
    <location>
        <begin position="968"/>
        <end position="990"/>
    </location>
</feature>
<dbReference type="Proteomes" id="UP001152747">
    <property type="component" value="Unassembled WGS sequence"/>
</dbReference>
<dbReference type="SMART" id="SM00324">
    <property type="entry name" value="RhoGAP"/>
    <property type="match status" value="1"/>
</dbReference>
<protein>
    <recommendedName>
        <fullName evidence="6">BSD domain-containing protein</fullName>
    </recommendedName>
</protein>